<proteinExistence type="predicted"/>
<reference evidence="1" key="1">
    <citation type="submission" date="2015-10" db="EMBL/GenBank/DDBJ databases">
        <authorList>
            <person name="Gilbert D.G."/>
        </authorList>
    </citation>
    <scope>NUCLEOTIDE SEQUENCE</scope>
</reference>
<dbReference type="InterPro" id="IPR016136">
    <property type="entry name" value="DNA_helicase_N/primase_C"/>
</dbReference>
<evidence type="ECO:0000313" key="1">
    <source>
        <dbReference type="EMBL" id="CUV08207.1"/>
    </source>
</evidence>
<protein>
    <submittedName>
        <fullName evidence="1">DNA primase</fullName>
        <ecNumber evidence="1">2.7.7.-</ecNumber>
    </submittedName>
</protein>
<dbReference type="EMBL" id="FAXC01000022">
    <property type="protein sequence ID" value="CUV08207.1"/>
    <property type="molecule type" value="Genomic_DNA"/>
</dbReference>
<dbReference type="Gene3D" id="1.10.860.10">
    <property type="entry name" value="DNAb Helicase, Chain A"/>
    <property type="match status" value="1"/>
</dbReference>
<name>A0A170QBR4_9ZZZZ</name>
<dbReference type="EMBL" id="FAXC01000480">
    <property type="protein sequence ID" value="CUV10744.1"/>
    <property type="molecule type" value="Genomic_DNA"/>
</dbReference>
<sequence length="148" mass="16822">MFTSAVQKAQLEIIRALAFHLDDVFPAVKSALDFELFDEPILKKLGGLLIKEKKGVELSAVIDHFDDRQEKELVSEILFDEVHPDDPVQIIQECLATLKGRLIKDQIKTARLKMRELESLGQDTEAIILEVAELQKQLQDLTVSLDRE</sequence>
<keyword evidence="1" id="KW-0548">Nucleotidyltransferase</keyword>
<gene>
    <name evidence="1" type="ORF">MGWOODY_Mmi1967</name>
    <name evidence="2" type="ORF">MGWOODY_Mmi1968</name>
</gene>
<keyword evidence="1" id="KW-0808">Transferase</keyword>
<dbReference type="AlphaFoldDB" id="A0A170QBR4"/>
<organism evidence="1">
    <name type="scientific">hydrothermal vent metagenome</name>
    <dbReference type="NCBI Taxonomy" id="652676"/>
    <lineage>
        <taxon>unclassified sequences</taxon>
        <taxon>metagenomes</taxon>
        <taxon>ecological metagenomes</taxon>
    </lineage>
</organism>
<dbReference type="GO" id="GO:0016779">
    <property type="term" value="F:nucleotidyltransferase activity"/>
    <property type="evidence" value="ECO:0007669"/>
    <property type="project" value="UniProtKB-KW"/>
</dbReference>
<accession>A0A170QBR4</accession>
<evidence type="ECO:0000313" key="2">
    <source>
        <dbReference type="EMBL" id="CUV10744.1"/>
    </source>
</evidence>
<dbReference type="EC" id="2.7.7.-" evidence="1"/>